<protein>
    <recommendedName>
        <fullName evidence="5">DUF4352 domain-containing protein</fullName>
    </recommendedName>
</protein>
<evidence type="ECO:0000256" key="2">
    <source>
        <dbReference type="SAM" id="SignalP"/>
    </source>
</evidence>
<evidence type="ECO:0000313" key="4">
    <source>
        <dbReference type="Proteomes" id="UP001638015"/>
    </source>
</evidence>
<name>A0ABW9MWB2_9FIRM</name>
<evidence type="ECO:0000256" key="1">
    <source>
        <dbReference type="ARBA" id="ARBA00022729"/>
    </source>
</evidence>
<feature type="signal peptide" evidence="2">
    <location>
        <begin position="1"/>
        <end position="18"/>
    </location>
</feature>
<dbReference type="PROSITE" id="PS51257">
    <property type="entry name" value="PROKAR_LIPOPROTEIN"/>
    <property type="match status" value="1"/>
</dbReference>
<dbReference type="EMBL" id="JBGMEH010000006">
    <property type="protein sequence ID" value="MFO3716084.1"/>
    <property type="molecule type" value="Genomic_DNA"/>
</dbReference>
<keyword evidence="1 2" id="KW-0732">Signal</keyword>
<dbReference type="InterPro" id="IPR029050">
    <property type="entry name" value="Immunoprotect_excell_Ig-like"/>
</dbReference>
<comment type="caution">
    <text evidence="3">The sequence shown here is derived from an EMBL/GenBank/DDBJ whole genome shotgun (WGS) entry which is preliminary data.</text>
</comment>
<dbReference type="Gene3D" id="2.60.40.1240">
    <property type="match status" value="1"/>
</dbReference>
<evidence type="ECO:0008006" key="5">
    <source>
        <dbReference type="Google" id="ProtNLM"/>
    </source>
</evidence>
<keyword evidence="4" id="KW-1185">Reference proteome</keyword>
<dbReference type="Proteomes" id="UP001638015">
    <property type="component" value="Unassembled WGS sequence"/>
</dbReference>
<accession>A0ABW9MWB2</accession>
<dbReference type="RefSeq" id="WP_410032817.1">
    <property type="nucleotide sequence ID" value="NZ_JBGMEH010000006.1"/>
</dbReference>
<sequence length="212" mass="23986">MKKTLITFALIFTLSSCANESSQQPIQENEVIENESIEEVENIESIEDNDKEVSEENDPNYIPEYAQVINSVTQSVQDQPGTNEQSNYFNINGLLGDYEQTGDAFITTHKYEPETKIILIPVKVTNKYKEATTISTLTTTELRLIQEDKNSIYQCTSGVTPPDQFKNDITTKIKVGGSMDYYLAYKVEKEDMDFKLVSGLGEHIVFAELINQ</sequence>
<proteinExistence type="predicted"/>
<gene>
    <name evidence="3" type="ORF">ACCQ40_04695</name>
</gene>
<evidence type="ECO:0000313" key="3">
    <source>
        <dbReference type="EMBL" id="MFO3716084.1"/>
    </source>
</evidence>
<reference evidence="3 4" key="1">
    <citation type="journal article" date="2025" name="Anaerobe">
        <title>Description of Anaerococcus kampingiae sp. nov., Anaerococcus groningensis sp. nov., Anaerococcus martiniensis sp. nov., and Anaerococcus cruorum sp. nov., isolated from human clinical specimens.</title>
        <authorList>
            <person name="Boiten K.E."/>
            <person name="Meijer J."/>
            <person name="van Wezel E.M."/>
            <person name="Veloo A.C.M."/>
        </authorList>
    </citation>
    <scope>NUCLEOTIDE SEQUENCE [LARGE SCALE GENOMIC DNA]</scope>
    <source>
        <strain evidence="3 4">ENR1039</strain>
    </source>
</reference>
<feature type="chain" id="PRO_5045224128" description="DUF4352 domain-containing protein" evidence="2">
    <location>
        <begin position="19"/>
        <end position="212"/>
    </location>
</feature>
<organism evidence="3 4">
    <name type="scientific">Anaerococcus cruorum</name>
    <dbReference type="NCBI Taxonomy" id="3115617"/>
    <lineage>
        <taxon>Bacteria</taxon>
        <taxon>Bacillati</taxon>
        <taxon>Bacillota</taxon>
        <taxon>Tissierellia</taxon>
        <taxon>Tissierellales</taxon>
        <taxon>Peptoniphilaceae</taxon>
        <taxon>Anaerococcus</taxon>
    </lineage>
</organism>